<comment type="caution">
    <text evidence="1">The sequence shown here is derived from an EMBL/GenBank/DDBJ whole genome shotgun (WGS) entry which is preliminary data.</text>
</comment>
<name>A0AAD6K554_9ROSI</name>
<dbReference type="Proteomes" id="UP001162972">
    <property type="component" value="Chromosome 11"/>
</dbReference>
<accession>A0AAD6K554</accession>
<keyword evidence="2" id="KW-1185">Reference proteome</keyword>
<gene>
    <name evidence="1" type="ORF">OIU84_002846</name>
</gene>
<reference evidence="1 2" key="1">
    <citation type="journal article" date="2023" name="Int. J. Mol. Sci.">
        <title>De Novo Assembly and Annotation of 11 Diverse Shrub Willow (Salix) Genomes Reveals Novel Gene Organization in Sex-Linked Regions.</title>
        <authorList>
            <person name="Hyden B."/>
            <person name="Feng K."/>
            <person name="Yates T.B."/>
            <person name="Jawdy S."/>
            <person name="Cereghino C."/>
            <person name="Smart L.B."/>
            <person name="Muchero W."/>
        </authorList>
    </citation>
    <scope>NUCLEOTIDE SEQUENCE [LARGE SCALE GENOMIC DNA]</scope>
    <source>
        <tissue evidence="1">Shoot tip</tissue>
    </source>
</reference>
<dbReference type="EMBL" id="JAPFFJ010000011">
    <property type="protein sequence ID" value="KAJ6417032.1"/>
    <property type="molecule type" value="Genomic_DNA"/>
</dbReference>
<evidence type="ECO:0000313" key="1">
    <source>
        <dbReference type="EMBL" id="KAJ6417032.1"/>
    </source>
</evidence>
<protein>
    <submittedName>
        <fullName evidence="1">Uncharacterized protein</fullName>
    </submittedName>
</protein>
<proteinExistence type="predicted"/>
<evidence type="ECO:0000313" key="2">
    <source>
        <dbReference type="Proteomes" id="UP001162972"/>
    </source>
</evidence>
<dbReference type="AlphaFoldDB" id="A0AAD6K554"/>
<organism evidence="1 2">
    <name type="scientific">Salix udensis</name>
    <dbReference type="NCBI Taxonomy" id="889485"/>
    <lineage>
        <taxon>Eukaryota</taxon>
        <taxon>Viridiplantae</taxon>
        <taxon>Streptophyta</taxon>
        <taxon>Embryophyta</taxon>
        <taxon>Tracheophyta</taxon>
        <taxon>Spermatophyta</taxon>
        <taxon>Magnoliopsida</taxon>
        <taxon>eudicotyledons</taxon>
        <taxon>Gunneridae</taxon>
        <taxon>Pentapetalae</taxon>
        <taxon>rosids</taxon>
        <taxon>fabids</taxon>
        <taxon>Malpighiales</taxon>
        <taxon>Salicaceae</taxon>
        <taxon>Saliceae</taxon>
        <taxon>Salix</taxon>
    </lineage>
</organism>
<sequence length="74" mass="8498">MFLGVDPHHERWNVNNLPSNPENKINKISITRKTLASVSSNKILLRLLGDKQTRVRQPKFDLECGICYSKSSIF</sequence>